<accession>A0A0B1Z6L2</accession>
<dbReference type="Proteomes" id="UP000030949">
    <property type="component" value="Unassembled WGS sequence"/>
</dbReference>
<dbReference type="OrthoDB" id="7024978at2"/>
<gene>
    <name evidence="1" type="ORF">JZ00_05475</name>
</gene>
<protein>
    <submittedName>
        <fullName evidence="1">Uncharacterized protein</fullName>
    </submittedName>
</protein>
<dbReference type="EMBL" id="JQGJ01000002">
    <property type="protein sequence ID" value="KHK66225.1"/>
    <property type="molecule type" value="Genomic_DNA"/>
</dbReference>
<evidence type="ECO:0000313" key="1">
    <source>
        <dbReference type="EMBL" id="KHK66225.1"/>
    </source>
</evidence>
<dbReference type="AlphaFoldDB" id="A0A0B1Z6L2"/>
<sequence>MAMKLLPPKPRPISTHSGIASIDIAVDTLADESIPIVVLESGKLIVKLTRPLDEDNLDNVDLYYAKAGGDIGDPKYTVELGDIADRPSGTIPIEFPADDFTEDAQPPESTRWQVKLIMYKGSGGVDDPSNVVEFNIDRTAPFEVKFPTRRKGPPAPTPTLTNGPSDALRTINEAWLAANANLEFTVNVAYPLRRLDDVLEVHLTAGGVDLEVFNAAVGATGAFTVASSELRGLPNGRVNIHYFWTDLPGNRSASSTSAAVLTLALALDPVLNKRPLVPVTDPDGATAIYLDDFAGSGVLGIVERLPIDNAEPGDQIKFYIDQPGNQTNYIVFGPQPLADVDLNFPIPYDNGLADIFGASTDPMEVRAYVELERGTPITAFASPILNFWLDLYPPGGLYPELPDLTNPAFQLPVVTGQSQTPNVLEPGDRDKAGKFKVVLALTDPPIAPSETVKCYVNNQLVGDFSPFNNADEFEVPILATVIAALPTPSVLAHWTRQKTGIDKNVIRSPSQTVTVQGRRIDLQPPIIRVRNPAVRDFIECFAMLQPVTTATWTLSMTIPKDPTNLPTGTIITVHFAAYTDAAGTNLITGTDVSNSHTILDAATPDVATVADAAVFKLAQPFRNTVAYGKYWYTANISGTQSSIPIIKQMDNISNSFEYCDRTAAVAAP</sequence>
<comment type="caution">
    <text evidence="1">The sequence shown here is derived from an EMBL/GenBank/DDBJ whole genome shotgun (WGS) entry which is preliminary data.</text>
</comment>
<reference evidence="2" key="1">
    <citation type="submission" date="2015-03" db="EMBL/GenBank/DDBJ databases">
        <title>Pseudomonas frederiksbergensis hydrocarbon degrader.</title>
        <authorList>
            <person name="Brown L.M."/>
            <person name="Ruiz O.N."/>
            <person name="Mueller S."/>
            <person name="Gunasekera T.S."/>
        </authorList>
    </citation>
    <scope>NUCLEOTIDE SEQUENCE [LARGE SCALE GENOMIC DNA]</scope>
    <source>
        <strain evidence="2">SI8</strain>
    </source>
</reference>
<name>A0A0B1Z6L2_9PSED</name>
<organism evidence="1 2">
    <name type="scientific">Pseudomonas frederiksbergensis</name>
    <dbReference type="NCBI Taxonomy" id="104087"/>
    <lineage>
        <taxon>Bacteria</taxon>
        <taxon>Pseudomonadati</taxon>
        <taxon>Pseudomonadota</taxon>
        <taxon>Gammaproteobacteria</taxon>
        <taxon>Pseudomonadales</taxon>
        <taxon>Pseudomonadaceae</taxon>
        <taxon>Pseudomonas</taxon>
    </lineage>
</organism>
<evidence type="ECO:0000313" key="2">
    <source>
        <dbReference type="Proteomes" id="UP000030949"/>
    </source>
</evidence>
<proteinExistence type="predicted"/>